<comment type="caution">
    <text evidence="3">The sequence shown here is derived from an EMBL/GenBank/DDBJ whole genome shotgun (WGS) entry which is preliminary data.</text>
</comment>
<dbReference type="GO" id="GO:0016810">
    <property type="term" value="F:hydrolase activity, acting on carbon-nitrogen (but not peptide) bonds"/>
    <property type="evidence" value="ECO:0007669"/>
    <property type="project" value="InterPro"/>
</dbReference>
<name>A0A2N3G7J7_9ACTN</name>
<dbReference type="InterPro" id="IPR002509">
    <property type="entry name" value="NODB_dom"/>
</dbReference>
<dbReference type="SUPFAM" id="SSF88713">
    <property type="entry name" value="Glycoside hydrolase/deacetylase"/>
    <property type="match status" value="1"/>
</dbReference>
<feature type="region of interest" description="Disordered" evidence="1">
    <location>
        <begin position="1"/>
        <end position="31"/>
    </location>
</feature>
<evidence type="ECO:0000313" key="4">
    <source>
        <dbReference type="Proteomes" id="UP000233654"/>
    </source>
</evidence>
<gene>
    <name evidence="3" type="ORF">CVT63_01645</name>
</gene>
<dbReference type="CDD" id="cd10917">
    <property type="entry name" value="CE4_NodB_like_6s_7s"/>
    <property type="match status" value="1"/>
</dbReference>
<dbReference type="InterPro" id="IPR011330">
    <property type="entry name" value="Glyco_hydro/deAcase_b/a-brl"/>
</dbReference>
<protein>
    <recommendedName>
        <fullName evidence="2">NodB homology domain-containing protein</fullName>
    </recommendedName>
</protein>
<evidence type="ECO:0000256" key="1">
    <source>
        <dbReference type="SAM" id="MobiDB-lite"/>
    </source>
</evidence>
<feature type="compositionally biased region" description="Low complexity" evidence="1">
    <location>
        <begin position="1"/>
        <end position="12"/>
    </location>
</feature>
<evidence type="ECO:0000259" key="2">
    <source>
        <dbReference type="PROSITE" id="PS51677"/>
    </source>
</evidence>
<dbReference type="PANTHER" id="PTHR10587:SF80">
    <property type="entry name" value="CHITOOLIGOSACCHARIDE DEACETYLASE"/>
    <property type="match status" value="1"/>
</dbReference>
<dbReference type="Proteomes" id="UP000233654">
    <property type="component" value="Unassembled WGS sequence"/>
</dbReference>
<proteinExistence type="predicted"/>
<dbReference type="AlphaFoldDB" id="A0A2N3G7J7"/>
<dbReference type="GO" id="GO:0016020">
    <property type="term" value="C:membrane"/>
    <property type="evidence" value="ECO:0007669"/>
    <property type="project" value="TreeGrafter"/>
</dbReference>
<dbReference type="PANTHER" id="PTHR10587">
    <property type="entry name" value="GLYCOSYL TRANSFERASE-RELATED"/>
    <property type="match status" value="1"/>
</dbReference>
<reference evidence="3 4" key="1">
    <citation type="journal article" date="2017" name="ISME J.">
        <title>Potential for microbial H2 and metal transformations associated with novel bacteria and archaea in deep terrestrial subsurface sediments.</title>
        <authorList>
            <person name="Hernsdorf A.W."/>
            <person name="Amano Y."/>
            <person name="Miyakawa K."/>
            <person name="Ise K."/>
            <person name="Suzuki Y."/>
            <person name="Anantharaman K."/>
            <person name="Probst A."/>
            <person name="Burstein D."/>
            <person name="Thomas B.C."/>
            <person name="Banfield J.F."/>
        </authorList>
    </citation>
    <scope>NUCLEOTIDE SEQUENCE [LARGE SCALE GENOMIC DNA]</scope>
    <source>
        <strain evidence="3">HGW-Actinobacteria-3</strain>
    </source>
</reference>
<dbReference type="Gene3D" id="3.20.20.370">
    <property type="entry name" value="Glycoside hydrolase/deacetylase"/>
    <property type="match status" value="1"/>
</dbReference>
<dbReference type="GO" id="GO:0005975">
    <property type="term" value="P:carbohydrate metabolic process"/>
    <property type="evidence" value="ECO:0007669"/>
    <property type="project" value="InterPro"/>
</dbReference>
<sequence length="371" mass="40170">MDTAPVTAGTTPPGRPLHLRPGTSRKGTPAFKNMRMSSSLNSFDISRLTIPRADVNDHALALALTFAITVVAFQLVQQIPSRVVRSESVRVAKADSGIAASAKHGKKVKVRGLAFMPPGVKARTAGSELDARRDAGLLRGYSVPPNRLAFTPGAQAVFLPAPPVPGKPVAARSVFNGNRARKKVALTFDTSDVSEKSHPMAILDELTRLRAPATFFVCGAWCHKNLEVLRAMLDRGFEVANHSYNHPMFTKLTNEQITAQLKGTEEAVMKVAGAKIAAYFRPPYGDTDARVEQVAADSGYITVIWDKDTLDWRADTIRENIRDRATLDVRGGDIVLMHTLGGHTRDAIVEVTGNIRAQGFELTTVSGVLVQ</sequence>
<feature type="domain" description="NodB homology" evidence="2">
    <location>
        <begin position="182"/>
        <end position="371"/>
    </location>
</feature>
<dbReference type="PROSITE" id="PS51677">
    <property type="entry name" value="NODB"/>
    <property type="match status" value="1"/>
</dbReference>
<dbReference type="EMBL" id="PHEX01000009">
    <property type="protein sequence ID" value="PKQ28663.1"/>
    <property type="molecule type" value="Genomic_DNA"/>
</dbReference>
<organism evidence="3 4">
    <name type="scientific">Candidatus Anoxymicrobium japonicum</name>
    <dbReference type="NCBI Taxonomy" id="2013648"/>
    <lineage>
        <taxon>Bacteria</taxon>
        <taxon>Bacillati</taxon>
        <taxon>Actinomycetota</taxon>
        <taxon>Candidatus Geothermincolia</taxon>
        <taxon>Candidatus Geothermincolales</taxon>
        <taxon>Candidatus Anoxymicrobiaceae</taxon>
        <taxon>Candidatus Anoxymicrobium</taxon>
    </lineage>
</organism>
<dbReference type="InterPro" id="IPR050248">
    <property type="entry name" value="Polysacc_deacetylase_ArnD"/>
</dbReference>
<dbReference type="Pfam" id="PF01522">
    <property type="entry name" value="Polysacc_deac_1"/>
    <property type="match status" value="1"/>
</dbReference>
<accession>A0A2N3G7J7</accession>
<evidence type="ECO:0000313" key="3">
    <source>
        <dbReference type="EMBL" id="PKQ28663.1"/>
    </source>
</evidence>